<dbReference type="InParanoid" id="A2FSG0"/>
<keyword evidence="2" id="KW-1185">Reference proteome</keyword>
<reference evidence="1" key="1">
    <citation type="submission" date="2006-10" db="EMBL/GenBank/DDBJ databases">
        <authorList>
            <person name="Amadeo P."/>
            <person name="Zhao Q."/>
            <person name="Wortman J."/>
            <person name="Fraser-Liggett C."/>
            <person name="Carlton J."/>
        </authorList>
    </citation>
    <scope>NUCLEOTIDE SEQUENCE</scope>
    <source>
        <strain evidence="1">G3</strain>
    </source>
</reference>
<organism evidence="1 2">
    <name type="scientific">Trichomonas vaginalis (strain ATCC PRA-98 / G3)</name>
    <dbReference type="NCBI Taxonomy" id="412133"/>
    <lineage>
        <taxon>Eukaryota</taxon>
        <taxon>Metamonada</taxon>
        <taxon>Parabasalia</taxon>
        <taxon>Trichomonadida</taxon>
        <taxon>Trichomonadidae</taxon>
        <taxon>Trichomonas</taxon>
    </lineage>
</organism>
<sequence>MQGQWNLSQNELAEVEIIQICITDEYLDDNPLANQMRLLILSHSLAIRKYFAIFRDKCPTYSKYPTDSSTVLIFREKSNQPVEDIPDWCEIKQWIWTPRLLFTNEIITDFQYAITLKQFYDFRDLDVLYFTSFIMFNQGNAIQDNILYQTVPILRNNKICFRSQVQGNIQAIIDAPISILKIPNKQIYVLMPPFQNPFLVSEINGKIINLISINKETTEVDSSKVRLVKLTAPPIVMHKYFDYPPSAHDPKTQFHSSVQHSKNKIFCEFHTEEHINFTEADINEFFNSNPGEDTDTREYMSIDFPSPTMDSFIDFQEPNPEYREKIAETLGYYCFPPSVKHETTLPVASFLSFFRFDFGFGSPTPPTFSKIITPPSTPFEYERLGIPNLLVNHNGFKDTVPADQVITQWESQIYMPISGPKSGHFVVFCDKARGLSKENLESFMSMFCHQYNQLNFGNISEYPKCDPYFFTTGAGMVDIIDKFFQSENVSEFQTVPILSFIFGVPIYDPKFVPRSILTYIRTGTVASANEEELKTLAFVVYSRIRTMSSAPYGMYHITTRESATLFFGFRYQPPFLLPHDDTKPAYIHIAWDPKTHLIAWIDCIGSILQVQPVDNIETIISRIIDVSQLLSSHPIKFTLTILAENLQNQLLNEVKVKMSNFQIAVFSCFTSPQIQINIPDYIKDDIIVFAPPETQFTLENDIAEPLSSCFVISSTLPPYQLSVYQCFDDLPKVSLKKFATSMSMLSWLSVKPHCELRTVSSPPHICALLRKNNNLTDLISRYEFLPMVEKV</sequence>
<dbReference type="KEGG" id="tva:4749866"/>
<gene>
    <name evidence="1" type="ORF">TVAG_383300</name>
</gene>
<dbReference type="RefSeq" id="XP_001305087.1">
    <property type="nucleotide sequence ID" value="XM_001305086.1"/>
</dbReference>
<evidence type="ECO:0000313" key="1">
    <source>
        <dbReference type="EMBL" id="EAX92157.1"/>
    </source>
</evidence>
<proteinExistence type="predicted"/>
<dbReference type="VEuPathDB" id="TrichDB:TVAGG3_0006510"/>
<accession>A2FSG0</accession>
<dbReference type="OrthoDB" id="103819at2759"/>
<dbReference type="Proteomes" id="UP000001542">
    <property type="component" value="Unassembled WGS sequence"/>
</dbReference>
<dbReference type="AlphaFoldDB" id="A2FSG0"/>
<name>A2FSG0_TRIV3</name>
<reference evidence="1" key="2">
    <citation type="journal article" date="2007" name="Science">
        <title>Draft genome sequence of the sexually transmitted pathogen Trichomonas vaginalis.</title>
        <authorList>
            <person name="Carlton J.M."/>
            <person name="Hirt R.P."/>
            <person name="Silva J.C."/>
            <person name="Delcher A.L."/>
            <person name="Schatz M."/>
            <person name="Zhao Q."/>
            <person name="Wortman J.R."/>
            <person name="Bidwell S.L."/>
            <person name="Alsmark U.C.M."/>
            <person name="Besteiro S."/>
            <person name="Sicheritz-Ponten T."/>
            <person name="Noel C.J."/>
            <person name="Dacks J.B."/>
            <person name="Foster P.G."/>
            <person name="Simillion C."/>
            <person name="Van de Peer Y."/>
            <person name="Miranda-Saavedra D."/>
            <person name="Barton G.J."/>
            <person name="Westrop G.D."/>
            <person name="Mueller S."/>
            <person name="Dessi D."/>
            <person name="Fiori P.L."/>
            <person name="Ren Q."/>
            <person name="Paulsen I."/>
            <person name="Zhang H."/>
            <person name="Bastida-Corcuera F.D."/>
            <person name="Simoes-Barbosa A."/>
            <person name="Brown M.T."/>
            <person name="Hayes R.D."/>
            <person name="Mukherjee M."/>
            <person name="Okumura C.Y."/>
            <person name="Schneider R."/>
            <person name="Smith A.J."/>
            <person name="Vanacova S."/>
            <person name="Villalvazo M."/>
            <person name="Haas B.J."/>
            <person name="Pertea M."/>
            <person name="Feldblyum T.V."/>
            <person name="Utterback T.R."/>
            <person name="Shu C.L."/>
            <person name="Osoegawa K."/>
            <person name="de Jong P.J."/>
            <person name="Hrdy I."/>
            <person name="Horvathova L."/>
            <person name="Zubacova Z."/>
            <person name="Dolezal P."/>
            <person name="Malik S.B."/>
            <person name="Logsdon J.M. Jr."/>
            <person name="Henze K."/>
            <person name="Gupta A."/>
            <person name="Wang C.C."/>
            <person name="Dunne R.L."/>
            <person name="Upcroft J.A."/>
            <person name="Upcroft P."/>
            <person name="White O."/>
            <person name="Salzberg S.L."/>
            <person name="Tang P."/>
            <person name="Chiu C.-H."/>
            <person name="Lee Y.-S."/>
            <person name="Embley T.M."/>
            <person name="Coombs G.H."/>
            <person name="Mottram J.C."/>
            <person name="Tachezy J."/>
            <person name="Fraser-Liggett C.M."/>
            <person name="Johnson P.J."/>
        </authorList>
    </citation>
    <scope>NUCLEOTIDE SEQUENCE [LARGE SCALE GENOMIC DNA]</scope>
    <source>
        <strain evidence="1">G3</strain>
    </source>
</reference>
<dbReference type="VEuPathDB" id="TrichDB:TVAG_383300"/>
<dbReference type="EMBL" id="DS113985">
    <property type="protein sequence ID" value="EAX92157.1"/>
    <property type="molecule type" value="Genomic_DNA"/>
</dbReference>
<evidence type="ECO:0000313" key="2">
    <source>
        <dbReference type="Proteomes" id="UP000001542"/>
    </source>
</evidence>
<protein>
    <submittedName>
        <fullName evidence="1">Uncharacterized protein</fullName>
    </submittedName>
</protein>